<gene>
    <name evidence="10" type="ORF">SAMN05421820_103500</name>
</gene>
<keyword evidence="5 7" id="KW-0472">Membrane</keyword>
<dbReference type="Gene3D" id="2.40.170.20">
    <property type="entry name" value="TonB-dependent receptor, beta-barrel domain"/>
    <property type="match status" value="1"/>
</dbReference>
<dbReference type="InterPro" id="IPR023996">
    <property type="entry name" value="TonB-dep_OMP_SusC/RagA"/>
</dbReference>
<dbReference type="Gene3D" id="2.60.40.1120">
    <property type="entry name" value="Carboxypeptidase-like, regulatory domain"/>
    <property type="match status" value="1"/>
</dbReference>
<dbReference type="InterPro" id="IPR012910">
    <property type="entry name" value="Plug_dom"/>
</dbReference>
<dbReference type="EMBL" id="FNGY01000003">
    <property type="protein sequence ID" value="SDM31630.1"/>
    <property type="molecule type" value="Genomic_DNA"/>
</dbReference>
<evidence type="ECO:0000313" key="11">
    <source>
        <dbReference type="Proteomes" id="UP000183200"/>
    </source>
</evidence>
<dbReference type="InterPro" id="IPR008969">
    <property type="entry name" value="CarboxyPept-like_regulatory"/>
</dbReference>
<keyword evidence="6 7" id="KW-0998">Cell outer membrane</keyword>
<dbReference type="InterPro" id="IPR039426">
    <property type="entry name" value="TonB-dep_rcpt-like"/>
</dbReference>
<evidence type="ECO:0000256" key="5">
    <source>
        <dbReference type="ARBA" id="ARBA00023136"/>
    </source>
</evidence>
<dbReference type="NCBIfam" id="TIGR04057">
    <property type="entry name" value="SusC_RagA_signa"/>
    <property type="match status" value="1"/>
</dbReference>
<dbReference type="AlphaFoldDB" id="A0A1G9S8G5"/>
<comment type="subcellular location">
    <subcellularLocation>
        <location evidence="1 7">Cell outer membrane</location>
        <topology evidence="1 7">Multi-pass membrane protein</topology>
    </subcellularLocation>
</comment>
<dbReference type="InterPro" id="IPR023997">
    <property type="entry name" value="TonB-dep_OMP_SusC/RagA_CS"/>
</dbReference>
<dbReference type="NCBIfam" id="TIGR04056">
    <property type="entry name" value="OMP_RagA_SusC"/>
    <property type="match status" value="1"/>
</dbReference>
<evidence type="ECO:0000256" key="2">
    <source>
        <dbReference type="ARBA" id="ARBA00022448"/>
    </source>
</evidence>
<dbReference type="SUPFAM" id="SSF49464">
    <property type="entry name" value="Carboxypeptidase regulatory domain-like"/>
    <property type="match status" value="1"/>
</dbReference>
<dbReference type="InterPro" id="IPR036942">
    <property type="entry name" value="Beta-barrel_TonB_sf"/>
</dbReference>
<feature type="chain" id="PRO_5010201517" evidence="8">
    <location>
        <begin position="23"/>
        <end position="1039"/>
    </location>
</feature>
<evidence type="ECO:0000256" key="6">
    <source>
        <dbReference type="ARBA" id="ARBA00023237"/>
    </source>
</evidence>
<dbReference type="GO" id="GO:0009279">
    <property type="term" value="C:cell outer membrane"/>
    <property type="evidence" value="ECO:0007669"/>
    <property type="project" value="UniProtKB-SubCell"/>
</dbReference>
<comment type="similarity">
    <text evidence="7">Belongs to the TonB-dependent receptor family.</text>
</comment>
<dbReference type="PROSITE" id="PS52016">
    <property type="entry name" value="TONB_DEPENDENT_REC_3"/>
    <property type="match status" value="1"/>
</dbReference>
<organism evidence="10 11">
    <name type="scientific">Pedobacter steynii</name>
    <dbReference type="NCBI Taxonomy" id="430522"/>
    <lineage>
        <taxon>Bacteria</taxon>
        <taxon>Pseudomonadati</taxon>
        <taxon>Bacteroidota</taxon>
        <taxon>Sphingobacteriia</taxon>
        <taxon>Sphingobacteriales</taxon>
        <taxon>Sphingobacteriaceae</taxon>
        <taxon>Pedobacter</taxon>
    </lineage>
</organism>
<dbReference type="Proteomes" id="UP000183200">
    <property type="component" value="Unassembled WGS sequence"/>
</dbReference>
<dbReference type="InterPro" id="IPR037066">
    <property type="entry name" value="Plug_dom_sf"/>
</dbReference>
<evidence type="ECO:0000256" key="1">
    <source>
        <dbReference type="ARBA" id="ARBA00004571"/>
    </source>
</evidence>
<keyword evidence="3 7" id="KW-1134">Transmembrane beta strand</keyword>
<dbReference type="RefSeq" id="WP_074606285.1">
    <property type="nucleotide sequence ID" value="NZ_FNGY01000003.1"/>
</dbReference>
<proteinExistence type="inferred from homology"/>
<keyword evidence="2 7" id="KW-0813">Transport</keyword>
<sequence length="1039" mass="112485">MKRSITLIFFACCLLISPFASRAQEVTVTGKVTEKANGQPLPGVTVTVQGTSKATSTDAAGRYAITAAPGAKLEFRQLGMKPQIITVSGTTLDVSLTGDETSLNEIVVIGYGTQKKSVVTGAISSVKASDLENMPVTRIEQSLQGRTAGLTITGASGQPGSGATLRIRGTTTIGNSDALFIVDGVQVDGGIDYLSQSDIESIEVLKDAASASIYGARGGNGVVLVTTKKGKDTDGKIRVNYNGFVGTQAPDHKLKLLNAAQYATLYNEAAVAGSKAANPATAIRFPDPAALGEGTDWQSEVFNNSALWHNQELSFQGGSARSTYFSSLGYFDQEGIVASKNSRYKRFTARFNSQHKITDAITFGNNIGYTRINSIGVATNDEYGSPLVRAINMDPITPAVERDPAKFNAPPYSNFPVVRNSEGFPYGISPYAQSEILNPLGALAVAQGNNWSDKIVANLFLEVEPLKGLKLRSSGGVDLAFWGDQSFRPVFYLSPTTELKLNAYTRNMNRGLFWTQENTATYSGTIGDHHFQVLAGMSAQKNKGENLGGLKEGIPVNNLKDASLQFPVARLDNNFYGGEYLSTLSSLFGRVTYDFKERYLFTGVIRRDGSSRFGPNNKYGYFPSVSLGWVASKEAFFPENKVISLLKFRGSYGVTGNDRIGDFRYLSTVSGGRNYSVGTGLLPVLVNGVSPNALSNPDLKWEETTSTNIGLDAVLFNTFTFTADVFTKKTTDMLLDVRVPLYVGNNGPIGNIATLTNKGIEFEMGYSKTVGEVSFKANANATFIKNRIDFLGEDKEFLTGARITPQQLELTRTAVGHAIGSFYGYRSEGLFQNTADVANYKNAAGNPIQPDAKPGDIRFADLNGDGKINDADREFIGDPTPDFSYGLTLSAAWKGFDFLIFGQGVAGNQIFNGLRRFDLPSSNYTTEALGRWTGEGSTNSFPRLTTDDANQNFGRVSKMFIENGDYFRIKTVQLGYTIPKLMSKKAGLDKVRIYAMANNLLTLTRYNGYDPEIGGGSFGIDRGYYPQARTFFIGLNLGF</sequence>
<dbReference type="Gene3D" id="2.170.130.10">
    <property type="entry name" value="TonB-dependent receptor, plug domain"/>
    <property type="match status" value="1"/>
</dbReference>
<keyword evidence="11" id="KW-1185">Reference proteome</keyword>
<evidence type="ECO:0000259" key="9">
    <source>
        <dbReference type="Pfam" id="PF07715"/>
    </source>
</evidence>
<feature type="signal peptide" evidence="8">
    <location>
        <begin position="1"/>
        <end position="22"/>
    </location>
</feature>
<keyword evidence="4 7" id="KW-0812">Transmembrane</keyword>
<dbReference type="Pfam" id="PF07715">
    <property type="entry name" value="Plug"/>
    <property type="match status" value="1"/>
</dbReference>
<keyword evidence="8" id="KW-0732">Signal</keyword>
<evidence type="ECO:0000313" key="10">
    <source>
        <dbReference type="EMBL" id="SDM31630.1"/>
    </source>
</evidence>
<accession>A0A1G9S8G5</accession>
<dbReference type="OrthoDB" id="9768177at2"/>
<protein>
    <submittedName>
        <fullName evidence="10">TonB-linked outer membrane protein, SusC/RagA family</fullName>
    </submittedName>
</protein>
<evidence type="ECO:0000256" key="3">
    <source>
        <dbReference type="ARBA" id="ARBA00022452"/>
    </source>
</evidence>
<evidence type="ECO:0000256" key="4">
    <source>
        <dbReference type="ARBA" id="ARBA00022692"/>
    </source>
</evidence>
<evidence type="ECO:0000256" key="8">
    <source>
        <dbReference type="SAM" id="SignalP"/>
    </source>
</evidence>
<dbReference type="Pfam" id="PF13715">
    <property type="entry name" value="CarbopepD_reg_2"/>
    <property type="match status" value="1"/>
</dbReference>
<reference evidence="11" key="1">
    <citation type="submission" date="2016-10" db="EMBL/GenBank/DDBJ databases">
        <authorList>
            <person name="Varghese N."/>
            <person name="Submissions S."/>
        </authorList>
    </citation>
    <scope>NUCLEOTIDE SEQUENCE [LARGE SCALE GENOMIC DNA]</scope>
    <source>
        <strain evidence="11">DSM 19110</strain>
    </source>
</reference>
<dbReference type="SUPFAM" id="SSF56935">
    <property type="entry name" value="Porins"/>
    <property type="match status" value="1"/>
</dbReference>
<evidence type="ECO:0000256" key="7">
    <source>
        <dbReference type="PROSITE-ProRule" id="PRU01360"/>
    </source>
</evidence>
<feature type="domain" description="TonB-dependent receptor plug" evidence="9">
    <location>
        <begin position="117"/>
        <end position="222"/>
    </location>
</feature>
<name>A0A1G9S8G5_9SPHI</name>